<protein>
    <submittedName>
        <fullName evidence="14">C2H2-type zinc finger transcription factor</fullName>
    </submittedName>
</protein>
<dbReference type="FunFam" id="3.30.160.60:FF:000145">
    <property type="entry name" value="Zinc finger protein 574"/>
    <property type="match status" value="1"/>
</dbReference>
<dbReference type="InterPro" id="IPR013087">
    <property type="entry name" value="Znf_C2H2_type"/>
</dbReference>
<feature type="compositionally biased region" description="Polar residues" evidence="11">
    <location>
        <begin position="314"/>
        <end position="326"/>
    </location>
</feature>
<organism evidence="13 15">
    <name type="scientific">Rhizophagus clarus</name>
    <dbReference type="NCBI Taxonomy" id="94130"/>
    <lineage>
        <taxon>Eukaryota</taxon>
        <taxon>Fungi</taxon>
        <taxon>Fungi incertae sedis</taxon>
        <taxon>Mucoromycota</taxon>
        <taxon>Glomeromycotina</taxon>
        <taxon>Glomeromycetes</taxon>
        <taxon>Glomerales</taxon>
        <taxon>Glomeraceae</taxon>
        <taxon>Rhizophagus</taxon>
    </lineage>
</organism>
<dbReference type="EMBL" id="BLAL01000183">
    <property type="protein sequence ID" value="GES89129.1"/>
    <property type="molecule type" value="Genomic_DNA"/>
</dbReference>
<dbReference type="Gene3D" id="3.30.160.60">
    <property type="entry name" value="Classic Zinc Finger"/>
    <property type="match status" value="3"/>
</dbReference>
<evidence type="ECO:0000256" key="6">
    <source>
        <dbReference type="ARBA" id="ARBA00023015"/>
    </source>
</evidence>
<dbReference type="GO" id="GO:0005654">
    <property type="term" value="C:nucleoplasm"/>
    <property type="evidence" value="ECO:0007669"/>
    <property type="project" value="TreeGrafter"/>
</dbReference>
<evidence type="ECO:0000256" key="2">
    <source>
        <dbReference type="ARBA" id="ARBA00022723"/>
    </source>
</evidence>
<feature type="compositionally biased region" description="Polar residues" evidence="11">
    <location>
        <begin position="42"/>
        <end position="117"/>
    </location>
</feature>
<evidence type="ECO:0000256" key="1">
    <source>
        <dbReference type="ARBA" id="ARBA00004123"/>
    </source>
</evidence>
<feature type="region of interest" description="Disordered" evidence="11">
    <location>
        <begin position="1"/>
        <end position="183"/>
    </location>
</feature>
<feature type="compositionally biased region" description="Low complexity" evidence="11">
    <location>
        <begin position="120"/>
        <end position="146"/>
    </location>
</feature>
<dbReference type="PANTHER" id="PTHR24399">
    <property type="entry name" value="ZINC FINGER AND BTB DOMAIN-CONTAINING"/>
    <property type="match status" value="1"/>
</dbReference>
<evidence type="ECO:0000256" key="3">
    <source>
        <dbReference type="ARBA" id="ARBA00022737"/>
    </source>
</evidence>
<keyword evidence="2" id="KW-0479">Metal-binding</keyword>
<gene>
    <name evidence="14" type="ORF">RCL2_001604100</name>
    <name evidence="13" type="ORF">RclHR1_01800022</name>
</gene>
<dbReference type="OrthoDB" id="8922241at2759"/>
<evidence type="ECO:0000313" key="14">
    <source>
        <dbReference type="EMBL" id="GES89129.1"/>
    </source>
</evidence>
<evidence type="ECO:0000259" key="12">
    <source>
        <dbReference type="PROSITE" id="PS50157"/>
    </source>
</evidence>
<dbReference type="EMBL" id="BEXD01000891">
    <property type="protein sequence ID" value="GBB90937.1"/>
    <property type="molecule type" value="Genomic_DNA"/>
</dbReference>
<evidence type="ECO:0000256" key="4">
    <source>
        <dbReference type="ARBA" id="ARBA00022771"/>
    </source>
</evidence>
<dbReference type="FunFam" id="3.30.160.60:FF:001732">
    <property type="entry name" value="Zgc:162936"/>
    <property type="match status" value="1"/>
</dbReference>
<dbReference type="STRING" id="94130.A0A2Z6QL96"/>
<feature type="region of interest" description="Disordered" evidence="11">
    <location>
        <begin position="266"/>
        <end position="371"/>
    </location>
</feature>
<evidence type="ECO:0000256" key="7">
    <source>
        <dbReference type="ARBA" id="ARBA00023163"/>
    </source>
</evidence>
<reference evidence="13 15" key="1">
    <citation type="submission" date="2017-11" db="EMBL/GenBank/DDBJ databases">
        <title>The genome of Rhizophagus clarus HR1 reveals common genetic basis of auxotrophy among arbuscular mycorrhizal fungi.</title>
        <authorList>
            <person name="Kobayashi Y."/>
        </authorList>
    </citation>
    <scope>NUCLEOTIDE SEQUENCE [LARGE SCALE GENOMIC DNA]</scope>
    <source>
        <strain evidence="13 15">HR1</strain>
    </source>
</reference>
<dbReference type="GO" id="GO:0008270">
    <property type="term" value="F:zinc ion binding"/>
    <property type="evidence" value="ECO:0007669"/>
    <property type="project" value="UniProtKB-KW"/>
</dbReference>
<keyword evidence="4 9" id="KW-0863">Zinc-finger</keyword>
<dbReference type="SMART" id="SM00355">
    <property type="entry name" value="ZnF_C2H2"/>
    <property type="match status" value="3"/>
</dbReference>
<evidence type="ECO:0000256" key="8">
    <source>
        <dbReference type="ARBA" id="ARBA00023242"/>
    </source>
</evidence>
<keyword evidence="15" id="KW-1185">Reference proteome</keyword>
<dbReference type="Pfam" id="PF00096">
    <property type="entry name" value="zf-C2H2"/>
    <property type="match status" value="2"/>
</dbReference>
<feature type="compositionally biased region" description="Low complexity" evidence="11">
    <location>
        <begin position="167"/>
        <end position="183"/>
    </location>
</feature>
<dbReference type="AlphaFoldDB" id="A0A2Z6QL96"/>
<feature type="compositionally biased region" description="Low complexity" evidence="11">
    <location>
        <begin position="280"/>
        <end position="298"/>
    </location>
</feature>
<keyword evidence="10" id="KW-0175">Coiled coil</keyword>
<feature type="compositionally biased region" description="Polar residues" evidence="11">
    <location>
        <begin position="148"/>
        <end position="166"/>
    </location>
</feature>
<comment type="caution">
    <text evidence="13">The sequence shown here is derived from an EMBL/GenBank/DDBJ whole genome shotgun (WGS) entry which is preliminary data.</text>
</comment>
<proteinExistence type="predicted"/>
<feature type="domain" description="C2H2-type" evidence="12">
    <location>
        <begin position="212"/>
        <end position="239"/>
    </location>
</feature>
<evidence type="ECO:0000313" key="15">
    <source>
        <dbReference type="Proteomes" id="UP000247702"/>
    </source>
</evidence>
<keyword evidence="8" id="KW-0539">Nucleus</keyword>
<dbReference type="GO" id="GO:0005694">
    <property type="term" value="C:chromosome"/>
    <property type="evidence" value="ECO:0007669"/>
    <property type="project" value="UniProtKB-ARBA"/>
</dbReference>
<dbReference type="PROSITE" id="PS00028">
    <property type="entry name" value="ZINC_FINGER_C2H2_1"/>
    <property type="match status" value="2"/>
</dbReference>
<name>A0A2Z6QL96_9GLOM</name>
<keyword evidence="6" id="KW-0805">Transcription regulation</keyword>
<accession>A0A2Z6QL96</accession>
<dbReference type="FunFam" id="3.30.160.60:FF:000446">
    <property type="entry name" value="Zinc finger protein"/>
    <property type="match status" value="1"/>
</dbReference>
<evidence type="ECO:0000256" key="5">
    <source>
        <dbReference type="ARBA" id="ARBA00022833"/>
    </source>
</evidence>
<feature type="coiled-coil region" evidence="10">
    <location>
        <begin position="416"/>
        <end position="470"/>
    </location>
</feature>
<feature type="domain" description="C2H2-type" evidence="12">
    <location>
        <begin position="240"/>
        <end position="263"/>
    </location>
</feature>
<evidence type="ECO:0000313" key="13">
    <source>
        <dbReference type="EMBL" id="GBB90937.1"/>
    </source>
</evidence>
<dbReference type="Proteomes" id="UP000615446">
    <property type="component" value="Unassembled WGS sequence"/>
</dbReference>
<feature type="compositionally biased region" description="Low complexity" evidence="11">
    <location>
        <begin position="29"/>
        <end position="41"/>
    </location>
</feature>
<evidence type="ECO:0000256" key="10">
    <source>
        <dbReference type="SAM" id="Coils"/>
    </source>
</evidence>
<sequence length="530" mass="59780">MNVEIETNHNSTEPKNDSTKEDLPLHTDSSTTSPSNSSINSFRIQTVESQTQNTEHLISLISKQDSSPNKVSNLTGIGANSSQVPEIHTSSPGDSTPQSQSNFIPQDINMLTPNSHRAISGSPISSPANYSSDSSNLTSPSTPLPTQKGISSTGLFNSFSVNPQGKSTTSGQPQSPSPAKSKPYVCPECNQTFSRQHNLKSHALTHSQEKPFQCDVCQHFFRRHHDLKRHAKLHTGEKPYQCPHCKRSFARLDALNRHLRAESFCGGPQKKLYQPSTNGQQQIEEQPHQIQSQPQQQQPLPPPQQKQQIDKNADSNQRQVNKSPIIQSESQRQSQENFEQIKQWQQKVQMQKTSSNHQQSIHNPINNSNRIPHGQIVFPVESVKSSSAHYVQYSQDSQQRIEDQSDIDMMNRRPLEIQLKERNDYLEDRVRQLENEVINERKLRHRRELLEEQVRKLEIEKNLLKSLLLERSNRGPSDLGPTGPGGGYDSIDLEKQSEKKRKASYISELSSPSKHQKDYDGAAVVPQSAQ</sequence>
<keyword evidence="5" id="KW-0862">Zinc</keyword>
<feature type="region of interest" description="Disordered" evidence="11">
    <location>
        <begin position="472"/>
        <end position="530"/>
    </location>
</feature>
<feature type="compositionally biased region" description="Polar residues" evidence="11">
    <location>
        <begin position="353"/>
        <end position="370"/>
    </location>
</feature>
<feature type="domain" description="C2H2-type" evidence="12">
    <location>
        <begin position="184"/>
        <end position="211"/>
    </location>
</feature>
<dbReference type="GO" id="GO:0001227">
    <property type="term" value="F:DNA-binding transcription repressor activity, RNA polymerase II-specific"/>
    <property type="evidence" value="ECO:0007669"/>
    <property type="project" value="TreeGrafter"/>
</dbReference>
<feature type="compositionally biased region" description="Low complexity" evidence="11">
    <location>
        <begin position="327"/>
        <end position="352"/>
    </location>
</feature>
<evidence type="ECO:0000256" key="9">
    <source>
        <dbReference type="PROSITE-ProRule" id="PRU00042"/>
    </source>
</evidence>
<dbReference type="GO" id="GO:0045893">
    <property type="term" value="P:positive regulation of DNA-templated transcription"/>
    <property type="evidence" value="ECO:0007669"/>
    <property type="project" value="UniProtKB-ARBA"/>
</dbReference>
<dbReference type="Proteomes" id="UP000247702">
    <property type="component" value="Unassembled WGS sequence"/>
</dbReference>
<dbReference type="PROSITE" id="PS50157">
    <property type="entry name" value="ZINC_FINGER_C2H2_2"/>
    <property type="match status" value="3"/>
</dbReference>
<dbReference type="PANTHER" id="PTHR24399:SF23">
    <property type="entry name" value="C2H2-TYPE DOMAIN-CONTAINING PROTEIN"/>
    <property type="match status" value="1"/>
</dbReference>
<dbReference type="InterPro" id="IPR036236">
    <property type="entry name" value="Znf_C2H2_sf"/>
</dbReference>
<dbReference type="SUPFAM" id="SSF57667">
    <property type="entry name" value="beta-beta-alpha zinc fingers"/>
    <property type="match status" value="2"/>
</dbReference>
<evidence type="ECO:0000256" key="11">
    <source>
        <dbReference type="SAM" id="MobiDB-lite"/>
    </source>
</evidence>
<dbReference type="GO" id="GO:0000978">
    <property type="term" value="F:RNA polymerase II cis-regulatory region sequence-specific DNA binding"/>
    <property type="evidence" value="ECO:0007669"/>
    <property type="project" value="TreeGrafter"/>
</dbReference>
<feature type="compositionally biased region" description="Basic and acidic residues" evidence="11">
    <location>
        <begin position="12"/>
        <end position="25"/>
    </location>
</feature>
<comment type="subcellular location">
    <subcellularLocation>
        <location evidence="1">Nucleus</location>
    </subcellularLocation>
</comment>
<keyword evidence="7" id="KW-0804">Transcription</keyword>
<reference evidence="14" key="2">
    <citation type="submission" date="2019-10" db="EMBL/GenBank/DDBJ databases">
        <title>Conservation and host-specific expression of non-tandemly repeated heterogenous ribosome RNA gene in arbuscular mycorrhizal fungi.</title>
        <authorList>
            <person name="Maeda T."/>
            <person name="Kobayashi Y."/>
            <person name="Nakagawa T."/>
            <person name="Ezawa T."/>
            <person name="Yamaguchi K."/>
            <person name="Bino T."/>
            <person name="Nishimoto Y."/>
            <person name="Shigenobu S."/>
            <person name="Kawaguchi M."/>
        </authorList>
    </citation>
    <scope>NUCLEOTIDE SEQUENCE</scope>
    <source>
        <strain evidence="14">HR1</strain>
    </source>
</reference>
<keyword evidence="3" id="KW-0677">Repeat</keyword>